<dbReference type="InterPro" id="IPR001173">
    <property type="entry name" value="Glyco_trans_2-like"/>
</dbReference>
<keyword evidence="1" id="KW-0812">Transmembrane</keyword>
<keyword evidence="1" id="KW-0472">Membrane</keyword>
<dbReference type="PANTHER" id="PTHR43685">
    <property type="entry name" value="GLYCOSYLTRANSFERASE"/>
    <property type="match status" value="1"/>
</dbReference>
<protein>
    <submittedName>
        <fullName evidence="3">Glycosyltransferase family 2 protein</fullName>
    </submittedName>
</protein>
<dbReference type="CDD" id="cd00761">
    <property type="entry name" value="Glyco_tranf_GTA_type"/>
    <property type="match status" value="1"/>
</dbReference>
<evidence type="ECO:0000256" key="1">
    <source>
        <dbReference type="SAM" id="Phobius"/>
    </source>
</evidence>
<comment type="caution">
    <text evidence="3">The sequence shown here is derived from an EMBL/GenBank/DDBJ whole genome shotgun (WGS) entry which is preliminary data.</text>
</comment>
<dbReference type="Pfam" id="PF00535">
    <property type="entry name" value="Glycos_transf_2"/>
    <property type="match status" value="1"/>
</dbReference>
<dbReference type="EMBL" id="JAJSON010000026">
    <property type="protein sequence ID" value="MCG9973022.1"/>
    <property type="molecule type" value="Genomic_DNA"/>
</dbReference>
<proteinExistence type="predicted"/>
<dbReference type="InterPro" id="IPR029044">
    <property type="entry name" value="Nucleotide-diphossugar_trans"/>
</dbReference>
<evidence type="ECO:0000313" key="4">
    <source>
        <dbReference type="Proteomes" id="UP001139344"/>
    </source>
</evidence>
<dbReference type="PANTHER" id="PTHR43685:SF2">
    <property type="entry name" value="GLYCOSYLTRANSFERASE 2-LIKE DOMAIN-CONTAINING PROTEIN"/>
    <property type="match status" value="1"/>
</dbReference>
<evidence type="ECO:0000313" key="3">
    <source>
        <dbReference type="EMBL" id="MCG9973022.1"/>
    </source>
</evidence>
<dbReference type="Gene3D" id="3.90.550.10">
    <property type="entry name" value="Spore Coat Polysaccharide Biosynthesis Protein SpsA, Chain A"/>
    <property type="match status" value="1"/>
</dbReference>
<sequence length="318" mass="37699">MLQPLVSIIIPTYNRASQIGETIDSVISQSYSNWECLIIDDGSSDYTEDLLDFYCKRNSKIKFYKRDSSPKGAPHCRNIGLDKAQGQFCIFLDSDDILLDFCLEERVKKTKIGEKNDFWVFPMYVKNTYGKYQLMEIPQKESYLEDFLKCKVHWQTMCTLWDINFVRSISGFKENYLRLNDPEIHIRAMVHSIRNYTVFWDSKPDSVYRPAILKVGTNLSFKYYQSLMLFIPDLSSLLKENSLSHLRHNLKGYLNDYLRESFRFISRQNNLRLFMVFYKNRILTFYQLLLLAIQYYLLLGFDVSAKKVRRGIHKLLEL</sequence>
<gene>
    <name evidence="3" type="ORF">LU635_15330</name>
</gene>
<dbReference type="InterPro" id="IPR050834">
    <property type="entry name" value="Glycosyltransf_2"/>
</dbReference>
<keyword evidence="1" id="KW-1133">Transmembrane helix</keyword>
<organism evidence="3 4">
    <name type="scientific">Christiangramia crocea</name>
    <dbReference type="NCBI Taxonomy" id="2904124"/>
    <lineage>
        <taxon>Bacteria</taxon>
        <taxon>Pseudomonadati</taxon>
        <taxon>Bacteroidota</taxon>
        <taxon>Flavobacteriia</taxon>
        <taxon>Flavobacteriales</taxon>
        <taxon>Flavobacteriaceae</taxon>
        <taxon>Christiangramia</taxon>
    </lineage>
</organism>
<accession>A0A9X2A908</accession>
<evidence type="ECO:0000259" key="2">
    <source>
        <dbReference type="Pfam" id="PF00535"/>
    </source>
</evidence>
<name>A0A9X2A908_9FLAO</name>
<dbReference type="Proteomes" id="UP001139344">
    <property type="component" value="Unassembled WGS sequence"/>
</dbReference>
<feature type="transmembrane region" description="Helical" evidence="1">
    <location>
        <begin position="285"/>
        <end position="305"/>
    </location>
</feature>
<keyword evidence="4" id="KW-1185">Reference proteome</keyword>
<reference evidence="3" key="1">
    <citation type="submission" date="2021-12" db="EMBL/GenBank/DDBJ databases">
        <title>Description of Gramella crocea sp. nov., a new bacterium isolated from activated sludge.</title>
        <authorList>
            <person name="Zhang X."/>
        </authorList>
    </citation>
    <scope>NUCLEOTIDE SEQUENCE</scope>
    <source>
        <strain evidence="3">YB25</strain>
    </source>
</reference>
<dbReference type="RefSeq" id="WP_240100383.1">
    <property type="nucleotide sequence ID" value="NZ_JAJSON010000026.1"/>
</dbReference>
<dbReference type="AlphaFoldDB" id="A0A9X2A908"/>
<dbReference type="SUPFAM" id="SSF53448">
    <property type="entry name" value="Nucleotide-diphospho-sugar transferases"/>
    <property type="match status" value="1"/>
</dbReference>
<feature type="domain" description="Glycosyltransferase 2-like" evidence="2">
    <location>
        <begin position="7"/>
        <end position="149"/>
    </location>
</feature>